<proteinExistence type="predicted"/>
<keyword evidence="2" id="KW-1185">Reference proteome</keyword>
<organism evidence="1 2">
    <name type="scientific">Pristionchus fissidentatus</name>
    <dbReference type="NCBI Taxonomy" id="1538716"/>
    <lineage>
        <taxon>Eukaryota</taxon>
        <taxon>Metazoa</taxon>
        <taxon>Ecdysozoa</taxon>
        <taxon>Nematoda</taxon>
        <taxon>Chromadorea</taxon>
        <taxon>Rhabditida</taxon>
        <taxon>Rhabditina</taxon>
        <taxon>Diplogasteromorpha</taxon>
        <taxon>Diplogasteroidea</taxon>
        <taxon>Neodiplogasteridae</taxon>
        <taxon>Pristionchus</taxon>
    </lineage>
</organism>
<sequence length="119" mass="13502">NPSRESLSAEPVDDFTMHTHIPWAEVADLETRLLEILYRAGKPNVRSLRIKFTRRRRGLDVLFSFALCEDCTALSGTDEKEVQCDLLPPDGIAPFTYSIRFGPTEKMNRMDNSIQVGES</sequence>
<evidence type="ECO:0000313" key="1">
    <source>
        <dbReference type="EMBL" id="GMT34095.1"/>
    </source>
</evidence>
<gene>
    <name evidence="1" type="ORF">PFISCL1PPCAC_25392</name>
</gene>
<evidence type="ECO:0000313" key="2">
    <source>
        <dbReference type="Proteomes" id="UP001432322"/>
    </source>
</evidence>
<reference evidence="1" key="1">
    <citation type="submission" date="2023-10" db="EMBL/GenBank/DDBJ databases">
        <title>Genome assembly of Pristionchus species.</title>
        <authorList>
            <person name="Yoshida K."/>
            <person name="Sommer R.J."/>
        </authorList>
    </citation>
    <scope>NUCLEOTIDE SEQUENCE</scope>
    <source>
        <strain evidence="1">RS5133</strain>
    </source>
</reference>
<comment type="caution">
    <text evidence="1">The sequence shown here is derived from an EMBL/GenBank/DDBJ whole genome shotgun (WGS) entry which is preliminary data.</text>
</comment>
<name>A0AAV5WU70_9BILA</name>
<protein>
    <submittedName>
        <fullName evidence="1">Uncharacterized protein</fullName>
    </submittedName>
</protein>
<feature type="non-terminal residue" evidence="1">
    <location>
        <position position="119"/>
    </location>
</feature>
<feature type="non-terminal residue" evidence="1">
    <location>
        <position position="1"/>
    </location>
</feature>
<dbReference type="Proteomes" id="UP001432322">
    <property type="component" value="Unassembled WGS sequence"/>
</dbReference>
<dbReference type="EMBL" id="BTSY01000006">
    <property type="protein sequence ID" value="GMT34095.1"/>
    <property type="molecule type" value="Genomic_DNA"/>
</dbReference>
<accession>A0AAV5WU70</accession>
<dbReference type="AlphaFoldDB" id="A0AAV5WU70"/>